<reference evidence="1" key="1">
    <citation type="submission" date="2014-12" db="EMBL/GenBank/DDBJ databases">
        <title>Insight into the proteome of Arion vulgaris.</title>
        <authorList>
            <person name="Aradska J."/>
            <person name="Bulat T."/>
            <person name="Smidak R."/>
            <person name="Sarate P."/>
            <person name="Gangsoo J."/>
            <person name="Sialana F."/>
            <person name="Bilban M."/>
            <person name="Lubec G."/>
        </authorList>
    </citation>
    <scope>NUCLEOTIDE SEQUENCE</scope>
    <source>
        <tissue evidence="1">Skin</tissue>
    </source>
</reference>
<proteinExistence type="predicted"/>
<organism evidence="1">
    <name type="scientific">Arion vulgaris</name>
    <dbReference type="NCBI Taxonomy" id="1028688"/>
    <lineage>
        <taxon>Eukaryota</taxon>
        <taxon>Metazoa</taxon>
        <taxon>Spiralia</taxon>
        <taxon>Lophotrochozoa</taxon>
        <taxon>Mollusca</taxon>
        <taxon>Gastropoda</taxon>
        <taxon>Heterobranchia</taxon>
        <taxon>Euthyneura</taxon>
        <taxon>Panpulmonata</taxon>
        <taxon>Eupulmonata</taxon>
        <taxon>Stylommatophora</taxon>
        <taxon>Helicina</taxon>
        <taxon>Arionoidea</taxon>
        <taxon>Arionidae</taxon>
        <taxon>Arion</taxon>
    </lineage>
</organism>
<accession>A0A0B7AK18</accession>
<evidence type="ECO:0000313" key="1">
    <source>
        <dbReference type="EMBL" id="CEK81359.1"/>
    </source>
</evidence>
<dbReference type="EMBL" id="HACG01034494">
    <property type="protein sequence ID" value="CEK81359.1"/>
    <property type="molecule type" value="Transcribed_RNA"/>
</dbReference>
<protein>
    <submittedName>
        <fullName evidence="1">Uncharacterized protein</fullName>
    </submittedName>
</protein>
<name>A0A0B7AK18_9EUPU</name>
<sequence length="51" mass="6066">MVDIYETAYQLNSVCSTANPRLEPDREQCRRVIHLLSMNKQSIRYYVSLFL</sequence>
<dbReference type="AlphaFoldDB" id="A0A0B7AK18"/>
<gene>
    <name evidence="1" type="primary">ORF125613</name>
</gene>